<dbReference type="EMBL" id="JXTB01000108">
    <property type="protein sequence ID" value="PON63020.1"/>
    <property type="molecule type" value="Genomic_DNA"/>
</dbReference>
<dbReference type="AlphaFoldDB" id="A0A2P5CPP6"/>
<name>A0A2P5CPP6_PARAD</name>
<evidence type="ECO:0000313" key="2">
    <source>
        <dbReference type="Proteomes" id="UP000237105"/>
    </source>
</evidence>
<reference evidence="2" key="1">
    <citation type="submission" date="2016-06" db="EMBL/GenBank/DDBJ databases">
        <title>Parallel loss of symbiosis genes in relatives of nitrogen-fixing non-legume Parasponia.</title>
        <authorList>
            <person name="Van Velzen R."/>
            <person name="Holmer R."/>
            <person name="Bu F."/>
            <person name="Rutten L."/>
            <person name="Van Zeijl A."/>
            <person name="Liu W."/>
            <person name="Santuari L."/>
            <person name="Cao Q."/>
            <person name="Sharma T."/>
            <person name="Shen D."/>
            <person name="Roswanjaya Y."/>
            <person name="Wardhani T."/>
            <person name="Kalhor M.S."/>
            <person name="Jansen J."/>
            <person name="Van den Hoogen J."/>
            <person name="Gungor B."/>
            <person name="Hartog M."/>
            <person name="Hontelez J."/>
            <person name="Verver J."/>
            <person name="Yang W.-C."/>
            <person name="Schijlen E."/>
            <person name="Repin R."/>
            <person name="Schilthuizen M."/>
            <person name="Schranz E."/>
            <person name="Heidstra R."/>
            <person name="Miyata K."/>
            <person name="Fedorova E."/>
            <person name="Kohlen W."/>
            <person name="Bisseling T."/>
            <person name="Smit S."/>
            <person name="Geurts R."/>
        </authorList>
    </citation>
    <scope>NUCLEOTIDE SEQUENCE [LARGE SCALE GENOMIC DNA]</scope>
    <source>
        <strain evidence="2">cv. WU1-14</strain>
    </source>
</reference>
<proteinExistence type="predicted"/>
<dbReference type="Proteomes" id="UP000237105">
    <property type="component" value="Unassembled WGS sequence"/>
</dbReference>
<accession>A0A2P5CPP6</accession>
<protein>
    <submittedName>
        <fullName evidence="1">Uncharacterized protein</fullName>
    </submittedName>
</protein>
<sequence>MPLRSRRRCRVPSCATVASLSHLRCAPIFERVNSSGPSSCTTTMSLLQESTVHRLPKMLSTADLAWKSDTRKDILRMLFGSDFSVN</sequence>
<gene>
    <name evidence="1" type="ORF">PanWU01x14_134670</name>
</gene>
<keyword evidence="2" id="KW-1185">Reference proteome</keyword>
<dbReference type="OrthoDB" id="10452623at2759"/>
<evidence type="ECO:0000313" key="1">
    <source>
        <dbReference type="EMBL" id="PON63020.1"/>
    </source>
</evidence>
<organism evidence="1 2">
    <name type="scientific">Parasponia andersonii</name>
    <name type="common">Sponia andersonii</name>
    <dbReference type="NCBI Taxonomy" id="3476"/>
    <lineage>
        <taxon>Eukaryota</taxon>
        <taxon>Viridiplantae</taxon>
        <taxon>Streptophyta</taxon>
        <taxon>Embryophyta</taxon>
        <taxon>Tracheophyta</taxon>
        <taxon>Spermatophyta</taxon>
        <taxon>Magnoliopsida</taxon>
        <taxon>eudicotyledons</taxon>
        <taxon>Gunneridae</taxon>
        <taxon>Pentapetalae</taxon>
        <taxon>rosids</taxon>
        <taxon>fabids</taxon>
        <taxon>Rosales</taxon>
        <taxon>Cannabaceae</taxon>
        <taxon>Parasponia</taxon>
    </lineage>
</organism>
<comment type="caution">
    <text evidence="1">The sequence shown here is derived from an EMBL/GenBank/DDBJ whole genome shotgun (WGS) entry which is preliminary data.</text>
</comment>